<accession>A0A5K1I8K4</accession>
<reference evidence="1 2" key="1">
    <citation type="submission" date="2019-09" db="EMBL/GenBank/DDBJ databases">
        <authorList>
            <person name="Criscuolo A."/>
        </authorList>
    </citation>
    <scope>NUCLEOTIDE SEQUENCE [LARGE SCALE GENOMIC DNA]</scope>
    <source>
        <strain evidence="2">3(2)</strain>
    </source>
</reference>
<dbReference type="EMBL" id="CABVOU010000041">
    <property type="protein sequence ID" value="VVZ96821.1"/>
    <property type="molecule type" value="Genomic_DNA"/>
</dbReference>
<evidence type="ECO:0000313" key="2">
    <source>
        <dbReference type="Proteomes" id="UP000326725"/>
    </source>
</evidence>
<dbReference type="AlphaFoldDB" id="A0A5K1I8K4"/>
<dbReference type="Proteomes" id="UP000326725">
    <property type="component" value="Unassembled WGS sequence"/>
</dbReference>
<gene>
    <name evidence="1" type="ORF">HALO32_02928</name>
</gene>
<name>A0A5K1I8K4_9GAMM</name>
<evidence type="ECO:0000313" key="1">
    <source>
        <dbReference type="EMBL" id="VVZ96821.1"/>
    </source>
</evidence>
<protein>
    <submittedName>
        <fullName evidence="1">Uncharacterized protein</fullName>
    </submittedName>
</protein>
<keyword evidence="2" id="KW-1185">Reference proteome</keyword>
<sequence length="161" mass="18831">MIVSYWFEADDMALAGKQHDDYWSVLQILVQCLVHRVDDLAPELPPFLPIETYDHCDLQWLHDLLAARFRLAWLREHKTSCKQVTLFGEDEFVEARDFAFEWHNAIQEQLEALLVSYPNTVRYVLISVLLPNPDKRGIGAEDAFFRDVVEQERKRLSSEAP</sequence>
<proteinExistence type="predicted"/>
<organism evidence="1 2">
    <name type="scientific">Halomonas lysinitropha</name>
    <dbReference type="NCBI Taxonomy" id="2607506"/>
    <lineage>
        <taxon>Bacteria</taxon>
        <taxon>Pseudomonadati</taxon>
        <taxon>Pseudomonadota</taxon>
        <taxon>Gammaproteobacteria</taxon>
        <taxon>Oceanospirillales</taxon>
        <taxon>Halomonadaceae</taxon>
        <taxon>Halomonas</taxon>
    </lineage>
</organism>
<dbReference type="RefSeq" id="WP_151444638.1">
    <property type="nucleotide sequence ID" value="NZ_CABVOU010000041.1"/>
</dbReference>